<organism evidence="16 17">
    <name type="scientific">Stackebrandtia albiflava</name>
    <dbReference type="NCBI Taxonomy" id="406432"/>
    <lineage>
        <taxon>Bacteria</taxon>
        <taxon>Bacillati</taxon>
        <taxon>Actinomycetota</taxon>
        <taxon>Actinomycetes</taxon>
        <taxon>Glycomycetales</taxon>
        <taxon>Glycomycetaceae</taxon>
        <taxon>Stackebrandtia</taxon>
    </lineage>
</organism>
<evidence type="ECO:0000256" key="1">
    <source>
        <dbReference type="ARBA" id="ARBA00000085"/>
    </source>
</evidence>
<evidence type="ECO:0000256" key="12">
    <source>
        <dbReference type="ARBA" id="ARBA00023012"/>
    </source>
</evidence>
<dbReference type="GO" id="GO:0005524">
    <property type="term" value="F:ATP binding"/>
    <property type="evidence" value="ECO:0007669"/>
    <property type="project" value="UniProtKB-KW"/>
</dbReference>
<keyword evidence="5" id="KW-0597">Phosphoprotein</keyword>
<evidence type="ECO:0000256" key="9">
    <source>
        <dbReference type="ARBA" id="ARBA00022777"/>
    </source>
</evidence>
<dbReference type="GO" id="GO:0005886">
    <property type="term" value="C:plasma membrane"/>
    <property type="evidence" value="ECO:0007669"/>
    <property type="project" value="UniProtKB-SubCell"/>
</dbReference>
<feature type="domain" description="Histidine kinase" evidence="15">
    <location>
        <begin position="328"/>
        <end position="504"/>
    </location>
</feature>
<keyword evidence="17" id="KW-1185">Reference proteome</keyword>
<dbReference type="SUPFAM" id="SSF55874">
    <property type="entry name" value="ATPase domain of HSP90 chaperone/DNA topoisomerase II/histidine kinase"/>
    <property type="match status" value="1"/>
</dbReference>
<dbReference type="AlphaFoldDB" id="A0A562V432"/>
<evidence type="ECO:0000256" key="10">
    <source>
        <dbReference type="ARBA" id="ARBA00022840"/>
    </source>
</evidence>
<dbReference type="InterPro" id="IPR039506">
    <property type="entry name" value="SPOB_a"/>
</dbReference>
<name>A0A562V432_9ACTN</name>
<dbReference type="PROSITE" id="PS50109">
    <property type="entry name" value="HIS_KIN"/>
    <property type="match status" value="1"/>
</dbReference>
<evidence type="ECO:0000256" key="6">
    <source>
        <dbReference type="ARBA" id="ARBA00022679"/>
    </source>
</evidence>
<keyword evidence="6" id="KW-0808">Transferase</keyword>
<evidence type="ECO:0000256" key="2">
    <source>
        <dbReference type="ARBA" id="ARBA00004651"/>
    </source>
</evidence>
<dbReference type="Gene3D" id="3.30.565.10">
    <property type="entry name" value="Histidine kinase-like ATPase, C-terminal domain"/>
    <property type="match status" value="1"/>
</dbReference>
<dbReference type="Pfam" id="PF17203">
    <property type="entry name" value="sCache_3_2"/>
    <property type="match status" value="1"/>
</dbReference>
<dbReference type="Gene3D" id="3.30.450.20">
    <property type="entry name" value="PAS domain"/>
    <property type="match status" value="2"/>
</dbReference>
<evidence type="ECO:0000313" key="17">
    <source>
        <dbReference type="Proteomes" id="UP000321617"/>
    </source>
</evidence>
<dbReference type="InterPro" id="IPR050428">
    <property type="entry name" value="TCS_sensor_his_kinase"/>
</dbReference>
<evidence type="ECO:0000313" key="16">
    <source>
        <dbReference type="EMBL" id="TWJ12651.1"/>
    </source>
</evidence>
<dbReference type="Gene3D" id="1.10.287.130">
    <property type="match status" value="1"/>
</dbReference>
<dbReference type="Pfam" id="PF00989">
    <property type="entry name" value="PAS"/>
    <property type="match status" value="1"/>
</dbReference>
<evidence type="ECO:0000256" key="7">
    <source>
        <dbReference type="ARBA" id="ARBA00022692"/>
    </source>
</evidence>
<dbReference type="RefSeq" id="WP_147139936.1">
    <property type="nucleotide sequence ID" value="NZ_BAABIJ010000002.1"/>
</dbReference>
<evidence type="ECO:0000259" key="15">
    <source>
        <dbReference type="PROSITE" id="PS50109"/>
    </source>
</evidence>
<proteinExistence type="predicted"/>
<reference evidence="16 17" key="1">
    <citation type="journal article" date="2013" name="Stand. Genomic Sci.">
        <title>Genomic Encyclopedia of Type Strains, Phase I: The one thousand microbial genomes (KMG-I) project.</title>
        <authorList>
            <person name="Kyrpides N.C."/>
            <person name="Woyke T."/>
            <person name="Eisen J.A."/>
            <person name="Garrity G."/>
            <person name="Lilburn T.G."/>
            <person name="Beck B.J."/>
            <person name="Whitman W.B."/>
            <person name="Hugenholtz P."/>
            <person name="Klenk H.P."/>
        </authorList>
    </citation>
    <scope>NUCLEOTIDE SEQUENCE [LARGE SCALE GENOMIC DNA]</scope>
    <source>
        <strain evidence="16 17">DSM 45044</strain>
    </source>
</reference>
<comment type="caution">
    <text evidence="16">The sequence shown here is derived from an EMBL/GenBank/DDBJ whole genome shotgun (WGS) entry which is preliminary data.</text>
</comment>
<dbReference type="EMBL" id="VLLL01000006">
    <property type="protein sequence ID" value="TWJ12651.1"/>
    <property type="molecule type" value="Genomic_DNA"/>
</dbReference>
<comment type="catalytic activity">
    <reaction evidence="1">
        <text>ATP + protein L-histidine = ADP + protein N-phospho-L-histidine.</text>
        <dbReference type="EC" id="2.7.13.3"/>
    </reaction>
</comment>
<protein>
    <recommendedName>
        <fullName evidence="3">histidine kinase</fullName>
        <ecNumber evidence="3">2.7.13.3</ecNumber>
    </recommendedName>
</protein>
<dbReference type="InterPro" id="IPR003594">
    <property type="entry name" value="HATPase_dom"/>
</dbReference>
<dbReference type="GO" id="GO:0006355">
    <property type="term" value="P:regulation of DNA-templated transcription"/>
    <property type="evidence" value="ECO:0007669"/>
    <property type="project" value="InterPro"/>
</dbReference>
<keyword evidence="4" id="KW-1003">Cell membrane</keyword>
<evidence type="ECO:0000256" key="11">
    <source>
        <dbReference type="ARBA" id="ARBA00022989"/>
    </source>
</evidence>
<dbReference type="SUPFAM" id="SSF103190">
    <property type="entry name" value="Sensory domain-like"/>
    <property type="match status" value="1"/>
</dbReference>
<evidence type="ECO:0000256" key="4">
    <source>
        <dbReference type="ARBA" id="ARBA00022475"/>
    </source>
</evidence>
<dbReference type="Pfam" id="PF14689">
    <property type="entry name" value="SPOB_a"/>
    <property type="match status" value="1"/>
</dbReference>
<gene>
    <name evidence="16" type="ORF">LX16_3413</name>
</gene>
<dbReference type="EC" id="2.7.13.3" evidence="3"/>
<keyword evidence="11 14" id="KW-1133">Transmembrane helix</keyword>
<evidence type="ECO:0000256" key="13">
    <source>
        <dbReference type="ARBA" id="ARBA00023136"/>
    </source>
</evidence>
<dbReference type="PANTHER" id="PTHR45436:SF5">
    <property type="entry name" value="SENSOR HISTIDINE KINASE TRCS"/>
    <property type="match status" value="1"/>
</dbReference>
<dbReference type="GO" id="GO:0004673">
    <property type="term" value="F:protein histidine kinase activity"/>
    <property type="evidence" value="ECO:0007669"/>
    <property type="project" value="UniProtKB-EC"/>
</dbReference>
<keyword evidence="7 14" id="KW-0812">Transmembrane</keyword>
<feature type="transmembrane region" description="Helical" evidence="14">
    <location>
        <begin position="12"/>
        <end position="32"/>
    </location>
</feature>
<dbReference type="OrthoDB" id="9792686at2"/>
<evidence type="ECO:0000256" key="5">
    <source>
        <dbReference type="ARBA" id="ARBA00022553"/>
    </source>
</evidence>
<dbReference type="Pfam" id="PF02518">
    <property type="entry name" value="HATPase_c"/>
    <property type="match status" value="1"/>
</dbReference>
<dbReference type="PANTHER" id="PTHR45436">
    <property type="entry name" value="SENSOR HISTIDINE KINASE YKOH"/>
    <property type="match status" value="1"/>
</dbReference>
<keyword evidence="8" id="KW-0547">Nucleotide-binding</keyword>
<dbReference type="InterPro" id="IPR036890">
    <property type="entry name" value="HATPase_C_sf"/>
</dbReference>
<dbReference type="InterPro" id="IPR005467">
    <property type="entry name" value="His_kinase_dom"/>
</dbReference>
<keyword evidence="10" id="KW-0067">ATP-binding</keyword>
<dbReference type="InterPro" id="IPR033463">
    <property type="entry name" value="sCache_3"/>
</dbReference>
<keyword evidence="9 16" id="KW-0418">Kinase</keyword>
<keyword evidence="12" id="KW-0902">Two-component regulatory system</keyword>
<keyword evidence="13 14" id="KW-0472">Membrane</keyword>
<accession>A0A562V432</accession>
<dbReference type="SUPFAM" id="SSF55785">
    <property type="entry name" value="PYP-like sensor domain (PAS domain)"/>
    <property type="match status" value="1"/>
</dbReference>
<sequence>MRQRLSLAGQLLILQICIVVVVVIAVAAVSIAESDADFRAQEGARLRSVGENLAINPTVRMGLSSPVGSEALSSVAESARAVAGAGYVFITDSAGTLMTGPDSGRPAALAESTGLTGKSWIGVVDEGGRHLVAHVPVLHHQDGRLLGLVVVGVGYPTLVERLVSAGSDLMLYLALGLALGVAGSLLLARRVKRQTLGLEPPEITGLVEHREAMLHGIKEGVFGTDSADRVTLANEEALRLLGLTGDQIGRSLHSQSMDPHLRDVLTGKVTGTDRVVLSGDRIVVLNRRPVLVRDREVGAVTTLRDRTELVALQRELDISRHTTDTLRAQAHEFANRMHTIAGLLELGEHDEAIRYITRTNQVHEEFSRDVSRLIRDPAVAALLIAKASVAAEQHVRLRVTDDSDLTALDDELAADLGTILGNLIDNALDAVDAGGWVAVTVTADDDRLRARVSDSGDGVPAELADEVFRQGWTTKDRQGGHLGLGLALVGLICSRRGGGVSVSDAGFALWIPMPRREAP</sequence>
<comment type="subcellular location">
    <subcellularLocation>
        <location evidence="2">Cell membrane</location>
        <topology evidence="2">Multi-pass membrane protein</topology>
    </subcellularLocation>
</comment>
<evidence type="ECO:0000256" key="3">
    <source>
        <dbReference type="ARBA" id="ARBA00012438"/>
    </source>
</evidence>
<evidence type="ECO:0000256" key="14">
    <source>
        <dbReference type="SAM" id="Phobius"/>
    </source>
</evidence>
<dbReference type="Proteomes" id="UP000321617">
    <property type="component" value="Unassembled WGS sequence"/>
</dbReference>
<dbReference type="SMART" id="SM00387">
    <property type="entry name" value="HATPase_c"/>
    <property type="match status" value="1"/>
</dbReference>
<dbReference type="GO" id="GO:0000160">
    <property type="term" value="P:phosphorelay signal transduction system"/>
    <property type="evidence" value="ECO:0007669"/>
    <property type="project" value="UniProtKB-KW"/>
</dbReference>
<dbReference type="InterPro" id="IPR029151">
    <property type="entry name" value="Sensor-like_sf"/>
</dbReference>
<dbReference type="InterPro" id="IPR013767">
    <property type="entry name" value="PAS_fold"/>
</dbReference>
<dbReference type="InterPro" id="IPR035965">
    <property type="entry name" value="PAS-like_dom_sf"/>
</dbReference>
<evidence type="ECO:0000256" key="8">
    <source>
        <dbReference type="ARBA" id="ARBA00022741"/>
    </source>
</evidence>